<comment type="caution">
    <text evidence="10">The sequence shown here is derived from an EMBL/GenBank/DDBJ whole genome shotgun (WGS) entry which is preliminary data.</text>
</comment>
<keyword evidence="11" id="KW-1185">Reference proteome</keyword>
<dbReference type="InterPro" id="IPR022764">
    <property type="entry name" value="Peptidase_S54_rhomboid_dom"/>
</dbReference>
<evidence type="ECO:0000256" key="7">
    <source>
        <dbReference type="ARBA" id="ARBA00023136"/>
    </source>
</evidence>
<evidence type="ECO:0000259" key="9">
    <source>
        <dbReference type="Pfam" id="PF01694"/>
    </source>
</evidence>
<dbReference type="SUPFAM" id="SSF144091">
    <property type="entry name" value="Rhomboid-like"/>
    <property type="match status" value="1"/>
</dbReference>
<evidence type="ECO:0000256" key="2">
    <source>
        <dbReference type="ARBA" id="ARBA00004141"/>
    </source>
</evidence>
<name>A0A8T2TEH7_CERRI</name>
<dbReference type="GO" id="GO:0012505">
    <property type="term" value="C:endomembrane system"/>
    <property type="evidence" value="ECO:0007669"/>
    <property type="project" value="UniProtKB-ARBA"/>
</dbReference>
<keyword evidence="5 8" id="KW-0378">Hydrolase</keyword>
<keyword evidence="8" id="KW-0645">Protease</keyword>
<dbReference type="EC" id="3.4.21.105" evidence="8"/>
<evidence type="ECO:0000256" key="8">
    <source>
        <dbReference type="RuleBase" id="RU362115"/>
    </source>
</evidence>
<dbReference type="OMA" id="DMRKQWK"/>
<feature type="transmembrane region" description="Helical" evidence="8">
    <location>
        <begin position="210"/>
        <end position="229"/>
    </location>
</feature>
<accession>A0A8T2TEH7</accession>
<gene>
    <name evidence="10" type="ORF">KP509_13G071700</name>
</gene>
<dbReference type="GO" id="GO:0004252">
    <property type="term" value="F:serine-type endopeptidase activity"/>
    <property type="evidence" value="ECO:0007669"/>
    <property type="project" value="InterPro"/>
</dbReference>
<dbReference type="EMBL" id="CM035418">
    <property type="protein sequence ID" value="KAH7421697.1"/>
    <property type="molecule type" value="Genomic_DNA"/>
</dbReference>
<dbReference type="GO" id="GO:0005737">
    <property type="term" value="C:cytoplasm"/>
    <property type="evidence" value="ECO:0007669"/>
    <property type="project" value="UniProtKB-ARBA"/>
</dbReference>
<dbReference type="Gene3D" id="1.20.1540.10">
    <property type="entry name" value="Rhomboid-like"/>
    <property type="match status" value="1"/>
</dbReference>
<dbReference type="GO" id="GO:0006508">
    <property type="term" value="P:proteolysis"/>
    <property type="evidence" value="ECO:0007669"/>
    <property type="project" value="UniProtKB-KW"/>
</dbReference>
<comment type="catalytic activity">
    <reaction evidence="1 8">
        <text>Cleaves type-1 transmembrane domains using a catalytic dyad composed of serine and histidine that are contributed by different transmembrane domains.</text>
        <dbReference type="EC" id="3.4.21.105"/>
    </reaction>
</comment>
<comment type="similarity">
    <text evidence="3 8">Belongs to the peptidase S54 family.</text>
</comment>
<evidence type="ECO:0000256" key="3">
    <source>
        <dbReference type="ARBA" id="ARBA00009045"/>
    </source>
</evidence>
<dbReference type="AlphaFoldDB" id="A0A8T2TEH7"/>
<protein>
    <recommendedName>
        <fullName evidence="8">RHOMBOID-like protein</fullName>
        <ecNumber evidence="8">3.4.21.105</ecNumber>
    </recommendedName>
</protein>
<feature type="transmembrane region" description="Helical" evidence="8">
    <location>
        <begin position="235"/>
        <end position="253"/>
    </location>
</feature>
<organism evidence="10 11">
    <name type="scientific">Ceratopteris richardii</name>
    <name type="common">Triangle waterfern</name>
    <dbReference type="NCBI Taxonomy" id="49495"/>
    <lineage>
        <taxon>Eukaryota</taxon>
        <taxon>Viridiplantae</taxon>
        <taxon>Streptophyta</taxon>
        <taxon>Embryophyta</taxon>
        <taxon>Tracheophyta</taxon>
        <taxon>Polypodiopsida</taxon>
        <taxon>Polypodiidae</taxon>
        <taxon>Polypodiales</taxon>
        <taxon>Pteridineae</taxon>
        <taxon>Pteridaceae</taxon>
        <taxon>Parkerioideae</taxon>
        <taxon>Ceratopteris</taxon>
    </lineage>
</organism>
<feature type="transmembrane region" description="Helical" evidence="8">
    <location>
        <begin position="158"/>
        <end position="176"/>
    </location>
</feature>
<reference evidence="10" key="1">
    <citation type="submission" date="2021-08" db="EMBL/GenBank/DDBJ databases">
        <title>WGS assembly of Ceratopteris richardii.</title>
        <authorList>
            <person name="Marchant D.B."/>
            <person name="Chen G."/>
            <person name="Jenkins J."/>
            <person name="Shu S."/>
            <person name="Leebens-Mack J."/>
            <person name="Grimwood J."/>
            <person name="Schmutz J."/>
            <person name="Soltis P."/>
            <person name="Soltis D."/>
            <person name="Chen Z.-H."/>
        </authorList>
    </citation>
    <scope>NUCLEOTIDE SEQUENCE</scope>
    <source>
        <strain evidence="10">Whitten #5841</strain>
        <tissue evidence="10">Leaf</tissue>
    </source>
</reference>
<feature type="transmembrane region" description="Helical" evidence="8">
    <location>
        <begin position="41"/>
        <end position="63"/>
    </location>
</feature>
<evidence type="ECO:0000256" key="4">
    <source>
        <dbReference type="ARBA" id="ARBA00022692"/>
    </source>
</evidence>
<keyword evidence="8" id="KW-0720">Serine protease</keyword>
<dbReference type="GO" id="GO:0016020">
    <property type="term" value="C:membrane"/>
    <property type="evidence" value="ECO:0007669"/>
    <property type="project" value="UniProtKB-SubCell"/>
</dbReference>
<feature type="transmembrane region" description="Helical" evidence="8">
    <location>
        <begin position="182"/>
        <end position="203"/>
    </location>
</feature>
<comment type="subcellular location">
    <subcellularLocation>
        <location evidence="2 8">Membrane</location>
        <topology evidence="2 8">Multi-pass membrane protein</topology>
    </subcellularLocation>
</comment>
<evidence type="ECO:0000256" key="5">
    <source>
        <dbReference type="ARBA" id="ARBA00022801"/>
    </source>
</evidence>
<comment type="function">
    <text evidence="8">Serine protease involved in intramembrane proteolysis.</text>
</comment>
<keyword evidence="4 8" id="KW-0812">Transmembrane</keyword>
<dbReference type="PANTHER" id="PTHR22936">
    <property type="entry name" value="RHOMBOID-RELATED"/>
    <property type="match status" value="1"/>
</dbReference>
<sequence>MGEEDLERKGSIRRRTSTRGVYPLQDSGVPEYLPVTRERRWISILVPCIVVINIVMFIITMYVNNCPANTAADQCVAKFLGRFSFQPFKENPLLGPSSRTLQKVGGLSVTKVSKDNQGWRLISCIWLHAGVFHIFANMLSLLVIGIKLEQEFGFLRIGIIYLVSGFGGSLLSSIFLQNGISVGASGALFGLLGAMLSELITNWSLYESKFGALITLVVVVALNLAVGILPYVDNFAHIGGFISGFLAGFVLLVQPQNEYVHIADAASGQQVQRKRHKMHQCVFLVTALVVLVIGMVIAIVLVLRGVDGNDKCSWCHYLNCVPSSRWKCNDQSVAYCQTLQTGDTMQITCSSNNKTTLTSANQSDSILQSLCVQLCS</sequence>
<proteinExistence type="inferred from homology"/>
<keyword evidence="7 8" id="KW-0472">Membrane</keyword>
<keyword evidence="6 8" id="KW-1133">Transmembrane helix</keyword>
<evidence type="ECO:0000256" key="1">
    <source>
        <dbReference type="ARBA" id="ARBA00000156"/>
    </source>
</evidence>
<evidence type="ECO:0000313" key="10">
    <source>
        <dbReference type="EMBL" id="KAH7421697.1"/>
    </source>
</evidence>
<feature type="transmembrane region" description="Helical" evidence="8">
    <location>
        <begin position="125"/>
        <end position="146"/>
    </location>
</feature>
<dbReference type="OrthoDB" id="418595at2759"/>
<dbReference type="FunFam" id="1.20.1540.10:FF:000019">
    <property type="entry name" value="RHOMBOID-like protein"/>
    <property type="match status" value="1"/>
</dbReference>
<dbReference type="Pfam" id="PF01694">
    <property type="entry name" value="Rhomboid"/>
    <property type="match status" value="1"/>
</dbReference>
<evidence type="ECO:0000313" key="11">
    <source>
        <dbReference type="Proteomes" id="UP000825935"/>
    </source>
</evidence>
<dbReference type="InterPro" id="IPR002610">
    <property type="entry name" value="Peptidase_S54_rhomboid-like"/>
</dbReference>
<feature type="domain" description="Peptidase S54 rhomboid" evidence="9">
    <location>
        <begin position="116"/>
        <end position="252"/>
    </location>
</feature>
<evidence type="ECO:0000256" key="6">
    <source>
        <dbReference type="ARBA" id="ARBA00022989"/>
    </source>
</evidence>
<dbReference type="InterPro" id="IPR035952">
    <property type="entry name" value="Rhomboid-like_sf"/>
</dbReference>
<feature type="transmembrane region" description="Helical" evidence="8">
    <location>
        <begin position="281"/>
        <end position="303"/>
    </location>
</feature>
<dbReference type="PANTHER" id="PTHR22936:SF77">
    <property type="entry name" value="RHOMBOID-LIKE PROTEIN 1"/>
    <property type="match status" value="1"/>
</dbReference>
<dbReference type="Proteomes" id="UP000825935">
    <property type="component" value="Chromosome 13"/>
</dbReference>